<evidence type="ECO:0000313" key="4">
    <source>
        <dbReference type="Proteomes" id="UP000238083"/>
    </source>
</evidence>
<proteinExistence type="predicted"/>
<feature type="domain" description="Glycosyltransferase 2-like" evidence="2">
    <location>
        <begin position="8"/>
        <end position="168"/>
    </location>
</feature>
<dbReference type="OrthoDB" id="9788101at2"/>
<evidence type="ECO:0000313" key="3">
    <source>
        <dbReference type="EMBL" id="PRY18439.1"/>
    </source>
</evidence>
<gene>
    <name evidence="3" type="ORF">CLV37_101684</name>
</gene>
<sequence>MSELPRVSVVMAAWNAATTVAAAVSSVLWQTYPAWELVVVDDGSTDSTADLVSAFDDPRITLVKQENAGAGSARNAGMEAARGDLITFLDSDDVMLGRHLEALVERLGDRTRAIVTANSYWLLPGGIDPSHTRHKGRFPAVPHQRLSLLEQNYLSPMSLFRRELLEDVGGFDTTLHRSEDWDFWLRAVFAGHEVVHQPRPLALFRWGQSSMSTNRDLVFDAERTILEGMSSRDDLRDDERAYLRRRLASPPPRLLSNEGDAALRGRQYARAAQRFAAAADLSPSETMLVRKAQLMKLAPRLAGPLLRARQVRRENALAFDAEFEH</sequence>
<keyword evidence="4" id="KW-1185">Reference proteome</keyword>
<feature type="chain" id="PRO_5015491894" evidence="1">
    <location>
        <begin position="23"/>
        <end position="325"/>
    </location>
</feature>
<dbReference type="InterPro" id="IPR050834">
    <property type="entry name" value="Glycosyltransf_2"/>
</dbReference>
<accession>A0A2T0RBA8</accession>
<keyword evidence="3" id="KW-0808">Transferase</keyword>
<evidence type="ECO:0000256" key="1">
    <source>
        <dbReference type="SAM" id="SignalP"/>
    </source>
</evidence>
<comment type="caution">
    <text evidence="3">The sequence shown here is derived from an EMBL/GenBank/DDBJ whole genome shotgun (WGS) entry which is preliminary data.</text>
</comment>
<keyword evidence="1" id="KW-0732">Signal</keyword>
<name>A0A2T0RBA8_9ACTN</name>
<dbReference type="Proteomes" id="UP000238083">
    <property type="component" value="Unassembled WGS sequence"/>
</dbReference>
<dbReference type="Gene3D" id="3.90.550.10">
    <property type="entry name" value="Spore Coat Polysaccharide Biosynthesis Protein SpsA, Chain A"/>
    <property type="match status" value="1"/>
</dbReference>
<evidence type="ECO:0000259" key="2">
    <source>
        <dbReference type="Pfam" id="PF00535"/>
    </source>
</evidence>
<dbReference type="PANTHER" id="PTHR43685:SF2">
    <property type="entry name" value="GLYCOSYLTRANSFERASE 2-LIKE DOMAIN-CONTAINING PROTEIN"/>
    <property type="match status" value="1"/>
</dbReference>
<reference evidence="3 4" key="1">
    <citation type="submission" date="2018-03" db="EMBL/GenBank/DDBJ databases">
        <title>Genomic Encyclopedia of Archaeal and Bacterial Type Strains, Phase II (KMG-II): from individual species to whole genera.</title>
        <authorList>
            <person name="Goeker M."/>
        </authorList>
    </citation>
    <scope>NUCLEOTIDE SEQUENCE [LARGE SCALE GENOMIC DNA]</scope>
    <source>
        <strain evidence="3 4">DSM 19711</strain>
    </source>
</reference>
<dbReference type="GO" id="GO:0016740">
    <property type="term" value="F:transferase activity"/>
    <property type="evidence" value="ECO:0007669"/>
    <property type="project" value="UniProtKB-KW"/>
</dbReference>
<dbReference type="AlphaFoldDB" id="A0A2T0RBA8"/>
<protein>
    <submittedName>
        <fullName evidence="3">Glycosyltransferase involved in cell wall biosynthesis</fullName>
    </submittedName>
</protein>
<dbReference type="Pfam" id="PF00535">
    <property type="entry name" value="Glycos_transf_2"/>
    <property type="match status" value="1"/>
</dbReference>
<dbReference type="EMBL" id="PVZF01000001">
    <property type="protein sequence ID" value="PRY18439.1"/>
    <property type="molecule type" value="Genomic_DNA"/>
</dbReference>
<dbReference type="SUPFAM" id="SSF53448">
    <property type="entry name" value="Nucleotide-diphospho-sugar transferases"/>
    <property type="match status" value="1"/>
</dbReference>
<feature type="signal peptide" evidence="1">
    <location>
        <begin position="1"/>
        <end position="22"/>
    </location>
</feature>
<dbReference type="InterPro" id="IPR029044">
    <property type="entry name" value="Nucleotide-diphossugar_trans"/>
</dbReference>
<dbReference type="PANTHER" id="PTHR43685">
    <property type="entry name" value="GLYCOSYLTRANSFERASE"/>
    <property type="match status" value="1"/>
</dbReference>
<organism evidence="3 4">
    <name type="scientific">Kineococcus rhizosphaerae</name>
    <dbReference type="NCBI Taxonomy" id="559628"/>
    <lineage>
        <taxon>Bacteria</taxon>
        <taxon>Bacillati</taxon>
        <taxon>Actinomycetota</taxon>
        <taxon>Actinomycetes</taxon>
        <taxon>Kineosporiales</taxon>
        <taxon>Kineosporiaceae</taxon>
        <taxon>Kineococcus</taxon>
    </lineage>
</organism>
<dbReference type="InterPro" id="IPR001173">
    <property type="entry name" value="Glyco_trans_2-like"/>
</dbReference>